<evidence type="ECO:0000256" key="2">
    <source>
        <dbReference type="ARBA" id="ARBA00022801"/>
    </source>
</evidence>
<dbReference type="Proteomes" id="UP000233766">
    <property type="component" value="Unassembled WGS sequence"/>
</dbReference>
<dbReference type="Pfam" id="PF02274">
    <property type="entry name" value="ADI"/>
    <property type="match status" value="1"/>
</dbReference>
<dbReference type="PANTHER" id="PTHR47271">
    <property type="entry name" value="ARGININE DEIMINASE"/>
    <property type="match status" value="1"/>
</dbReference>
<evidence type="ECO:0000256" key="1">
    <source>
        <dbReference type="ARBA" id="ARBA00010206"/>
    </source>
</evidence>
<dbReference type="EC" id="3.5.3.6" evidence="3"/>
<sequence length="453" mass="48470">MSCTKNGPNTRPSGGHRRAAAAEPSALRLADTRSSDYGLQMGTAPDSRLTVTSEVGRLRTVLLHRPGAELRRLTPSNNDQLLFDGIPWVERAQAEHDAFATVLRDRGVEVLLLADLLTETLSASGAARIQGISAAVDARRLGHGLADQLAAELRKFDAPALADILMAGMTFDELPFGPDATSLVRRMHHGGDFVVDPLPNLLFTRDSSFWVGPKVAITSLALPARSRETSITDLVYAFHPRFLGVRRAYESHTAPIEGGDVLLLAKGVVAVGVGERTTPAGAEALARSLFDDDLAHTVLVVPIAQNRATMHLDTVCTMVDTDAVVMYPGVRKSLAAFTIRREEGFSGRGDLERISITGPEPFLPAAAAAMGIPKLRVIDTGREGPDAEREQWDDGNNTLALAPGVVVAYERNEMTNSRLTEAGIEVVTISGSELGSGRGGPRCMSCPLSRDEV</sequence>
<evidence type="ECO:0000256" key="4">
    <source>
        <dbReference type="PIRSR" id="PIRSR006356-1"/>
    </source>
</evidence>
<comment type="subcellular location">
    <subcellularLocation>
        <location evidence="3">Cytoplasm</location>
    </subcellularLocation>
</comment>
<dbReference type="Gene3D" id="1.10.3930.10">
    <property type="entry name" value="Arginine deiminase"/>
    <property type="match status" value="1"/>
</dbReference>
<dbReference type="GO" id="GO:0005737">
    <property type="term" value="C:cytoplasm"/>
    <property type="evidence" value="ECO:0007669"/>
    <property type="project" value="UniProtKB-SubCell"/>
</dbReference>
<comment type="catalytic activity">
    <reaction evidence="3">
        <text>L-arginine + H2O = L-citrulline + NH4(+)</text>
        <dbReference type="Rhea" id="RHEA:19597"/>
        <dbReference type="ChEBI" id="CHEBI:15377"/>
        <dbReference type="ChEBI" id="CHEBI:28938"/>
        <dbReference type="ChEBI" id="CHEBI:32682"/>
        <dbReference type="ChEBI" id="CHEBI:57743"/>
        <dbReference type="EC" id="3.5.3.6"/>
    </reaction>
</comment>
<dbReference type="PANTHER" id="PTHR47271:SF2">
    <property type="entry name" value="ARGININE DEIMINASE"/>
    <property type="match status" value="1"/>
</dbReference>
<comment type="pathway">
    <text evidence="3">Amino-acid degradation; L-arginine degradation via ADI pathway; carbamoyl phosphate from L-arginine: step 1/2.</text>
</comment>
<dbReference type="PIRSF" id="PIRSF006356">
    <property type="entry name" value="Arg_deiminase"/>
    <property type="match status" value="1"/>
</dbReference>
<feature type="compositionally biased region" description="Polar residues" evidence="5">
    <location>
        <begin position="1"/>
        <end position="12"/>
    </location>
</feature>
<dbReference type="Gene3D" id="3.75.10.10">
    <property type="entry name" value="L-arginine/glycine Amidinotransferase, Chain A"/>
    <property type="match status" value="1"/>
</dbReference>
<keyword evidence="2 3" id="KW-0378">Hydrolase</keyword>
<evidence type="ECO:0000256" key="3">
    <source>
        <dbReference type="HAMAP-Rule" id="MF_00242"/>
    </source>
</evidence>
<evidence type="ECO:0000313" key="6">
    <source>
        <dbReference type="EMBL" id="PKV79692.1"/>
    </source>
</evidence>
<evidence type="ECO:0000256" key="5">
    <source>
        <dbReference type="SAM" id="MobiDB-lite"/>
    </source>
</evidence>
<evidence type="ECO:0000313" key="7">
    <source>
        <dbReference type="Proteomes" id="UP000233766"/>
    </source>
</evidence>
<proteinExistence type="inferred from homology"/>
<gene>
    <name evidence="3" type="primary">arcA</name>
    <name evidence="6" type="ORF">ATK86_4101</name>
</gene>
<dbReference type="EMBL" id="PJMW01000002">
    <property type="protein sequence ID" value="PKV79692.1"/>
    <property type="molecule type" value="Genomic_DNA"/>
</dbReference>
<dbReference type="UniPathway" id="UPA00254">
    <property type="reaction ID" value="UER00364"/>
</dbReference>
<keyword evidence="7" id="KW-1185">Reference proteome</keyword>
<keyword evidence="3" id="KW-0056">Arginine metabolism</keyword>
<dbReference type="PRINTS" id="PR01466">
    <property type="entry name" value="ARGDEIMINASE"/>
</dbReference>
<dbReference type="NCBIfam" id="NF002381">
    <property type="entry name" value="PRK01388.1"/>
    <property type="match status" value="1"/>
</dbReference>
<comment type="similarity">
    <text evidence="1 3">Belongs to the arginine deiminase family.</text>
</comment>
<protein>
    <recommendedName>
        <fullName evidence="3">Arginine deiminase</fullName>
        <shortName evidence="3">ADI</shortName>
        <ecNumber evidence="3">3.5.3.6</ecNumber>
    </recommendedName>
    <alternativeName>
        <fullName evidence="3">Arginine dihydrolase</fullName>
        <shortName evidence="3">AD</shortName>
    </alternativeName>
</protein>
<dbReference type="SUPFAM" id="SSF55909">
    <property type="entry name" value="Pentein"/>
    <property type="match status" value="1"/>
</dbReference>
<dbReference type="GO" id="GO:0016990">
    <property type="term" value="F:arginine deiminase activity"/>
    <property type="evidence" value="ECO:0007669"/>
    <property type="project" value="UniProtKB-UniRule"/>
</dbReference>
<accession>A0A2N3VDI4</accession>
<organism evidence="6 7">
    <name type="scientific">Nocardia fluminea</name>
    <dbReference type="NCBI Taxonomy" id="134984"/>
    <lineage>
        <taxon>Bacteria</taxon>
        <taxon>Bacillati</taxon>
        <taxon>Actinomycetota</taxon>
        <taxon>Actinomycetes</taxon>
        <taxon>Mycobacteriales</taxon>
        <taxon>Nocardiaceae</taxon>
        <taxon>Nocardia</taxon>
    </lineage>
</organism>
<comment type="caution">
    <text evidence="6">The sequence shown here is derived from an EMBL/GenBank/DDBJ whole genome shotgun (WGS) entry which is preliminary data.</text>
</comment>
<feature type="region of interest" description="Disordered" evidence="5">
    <location>
        <begin position="1"/>
        <end position="25"/>
    </location>
</feature>
<dbReference type="AlphaFoldDB" id="A0A2N3VDI4"/>
<dbReference type="NCBIfam" id="TIGR01078">
    <property type="entry name" value="arcA"/>
    <property type="match status" value="1"/>
</dbReference>
<dbReference type="InterPro" id="IPR003876">
    <property type="entry name" value="Arg_deiminase"/>
</dbReference>
<feature type="active site" description="Amidino-cysteine intermediate" evidence="3 4">
    <location>
        <position position="443"/>
    </location>
</feature>
<dbReference type="HAMAP" id="MF_00242">
    <property type="entry name" value="Arg_deiminase"/>
    <property type="match status" value="1"/>
</dbReference>
<reference evidence="6 7" key="1">
    <citation type="submission" date="2017-12" db="EMBL/GenBank/DDBJ databases">
        <title>Sequencing the genomes of 1000 Actinobacteria strains.</title>
        <authorList>
            <person name="Klenk H.-P."/>
        </authorList>
    </citation>
    <scope>NUCLEOTIDE SEQUENCE [LARGE SCALE GENOMIC DNA]</scope>
    <source>
        <strain evidence="6 7">DSM 44489</strain>
    </source>
</reference>
<dbReference type="GO" id="GO:0019546">
    <property type="term" value="P:L-arginine deiminase pathway"/>
    <property type="evidence" value="ECO:0007669"/>
    <property type="project" value="UniProtKB-UniRule"/>
</dbReference>
<name>A0A2N3VDI4_9NOCA</name>
<keyword evidence="3" id="KW-0963">Cytoplasm</keyword>